<proteinExistence type="predicted"/>
<name>D3AQ09_9FIRM</name>
<dbReference type="AlphaFoldDB" id="D3AQ09"/>
<dbReference type="EMBL" id="ACIO01000617">
    <property type="protein sequence ID" value="EFC96101.1"/>
    <property type="molecule type" value="Genomic_DNA"/>
</dbReference>
<dbReference type="HOGENOM" id="CLU_199092_0_0_9"/>
<organism evidence="1 2">
    <name type="scientific">Hungatella hathewayi DSM 13479</name>
    <dbReference type="NCBI Taxonomy" id="566550"/>
    <lineage>
        <taxon>Bacteria</taxon>
        <taxon>Bacillati</taxon>
        <taxon>Bacillota</taxon>
        <taxon>Clostridia</taxon>
        <taxon>Lachnospirales</taxon>
        <taxon>Lachnospiraceae</taxon>
        <taxon>Hungatella</taxon>
    </lineage>
</organism>
<evidence type="ECO:0000313" key="1">
    <source>
        <dbReference type="EMBL" id="EFC96101.1"/>
    </source>
</evidence>
<comment type="caution">
    <text evidence="1">The sequence shown here is derived from an EMBL/GenBank/DDBJ whole genome shotgun (WGS) entry which is preliminary data.</text>
</comment>
<dbReference type="Proteomes" id="UP000004968">
    <property type="component" value="Unassembled WGS sequence"/>
</dbReference>
<protein>
    <submittedName>
        <fullName evidence="1">Uncharacterized protein</fullName>
    </submittedName>
</protein>
<dbReference type="RefSeq" id="WP_006776133.1">
    <property type="nucleotide sequence ID" value="NZ_GG667770.1"/>
</dbReference>
<sequence length="70" mass="8228">MTAKDDRKNAEGYNDPTAYNAIKNVEQEQDKDDMRFHQLLNTLFSLCELADFHIEGRVVLKDKRTGKVWR</sequence>
<gene>
    <name evidence="1" type="ORF">CLOSTHATH_05715</name>
</gene>
<dbReference type="GeneID" id="93146975"/>
<reference evidence="1 2" key="1">
    <citation type="submission" date="2010-01" db="EMBL/GenBank/DDBJ databases">
        <authorList>
            <person name="Weinstock G."/>
            <person name="Sodergren E."/>
            <person name="Clifton S."/>
            <person name="Fulton L."/>
            <person name="Fulton B."/>
            <person name="Courtney L."/>
            <person name="Fronick C."/>
            <person name="Harrison M."/>
            <person name="Strong C."/>
            <person name="Farmer C."/>
            <person name="Delahaunty K."/>
            <person name="Markovic C."/>
            <person name="Hall O."/>
            <person name="Minx P."/>
            <person name="Tomlinson C."/>
            <person name="Mitreva M."/>
            <person name="Nelson J."/>
            <person name="Hou S."/>
            <person name="Wollam A."/>
            <person name="Pepin K.H."/>
            <person name="Johnson M."/>
            <person name="Bhonagiri V."/>
            <person name="Nash W.E."/>
            <person name="Warren W."/>
            <person name="Chinwalla A."/>
            <person name="Mardis E.R."/>
            <person name="Wilson R.K."/>
        </authorList>
    </citation>
    <scope>NUCLEOTIDE SEQUENCE [LARGE SCALE GENOMIC DNA]</scope>
    <source>
        <strain evidence="1 2">DSM 13479</strain>
    </source>
</reference>
<evidence type="ECO:0000313" key="2">
    <source>
        <dbReference type="Proteomes" id="UP000004968"/>
    </source>
</evidence>
<accession>D3AQ09</accession>